<dbReference type="InterPro" id="IPR049945">
    <property type="entry name" value="AAA_22"/>
</dbReference>
<name>D9Q160_ACIS3</name>
<feature type="domain" description="ORC1/DEAH AAA+ ATPase" evidence="1">
    <location>
        <begin position="2"/>
        <end position="138"/>
    </location>
</feature>
<dbReference type="PANTHER" id="PTHR34301:SF8">
    <property type="entry name" value="ATPASE DOMAIN-CONTAINING PROTEIN"/>
    <property type="match status" value="1"/>
</dbReference>
<dbReference type="AlphaFoldDB" id="D9Q160"/>
<dbReference type="Proteomes" id="UP000000346">
    <property type="component" value="Chromosome"/>
</dbReference>
<evidence type="ECO:0000313" key="3">
    <source>
        <dbReference type="Proteomes" id="UP000000346"/>
    </source>
</evidence>
<dbReference type="Gene3D" id="3.40.50.300">
    <property type="entry name" value="P-loop containing nucleotide triphosphate hydrolases"/>
    <property type="match status" value="1"/>
</dbReference>
<gene>
    <name evidence="2" type="ordered locus">ASAC_0642</name>
</gene>
<dbReference type="InterPro" id="IPR036388">
    <property type="entry name" value="WH-like_DNA-bd_sf"/>
</dbReference>
<dbReference type="PANTHER" id="PTHR34301">
    <property type="entry name" value="DNA-BINDING PROTEIN-RELATED"/>
    <property type="match status" value="1"/>
</dbReference>
<dbReference type="InParanoid" id="D9Q160"/>
<dbReference type="eggNOG" id="arCOG03169">
    <property type="taxonomic scope" value="Archaea"/>
</dbReference>
<dbReference type="EMBL" id="CP001742">
    <property type="protein sequence ID" value="ADL19048.1"/>
    <property type="molecule type" value="Genomic_DNA"/>
</dbReference>
<keyword evidence="3" id="KW-1185">Reference proteome</keyword>
<sequence length="318" mass="35831">MISGIRRIGKTSVLNVALSEVNAVTLIIDCRTLRPNYSRAELYSLFSEALSSRLDRVVDLLRGLRGASIMGSGVELRWRGRDSVSLADLLDRLNSRRAVIALDEAQRLRRPLSTEARDAIAHAYDYDRNVSLVLTGSEAGLLYDFIGLKDESSPLYGRYFREVRLERFSRGQSVEFLRRGFDELGVEVSDDVIEGIAEYFDGIPGWLTFAGLRVAEGRGLEDVREEAVKVAEGELLDLLRSRAFTPEVTYRRYRALLSCIARGSDSWGKVMSCLGQELGSTLSSSVLDNMLRTLERLSIVKDYRFLDNVYREAALRLR</sequence>
<dbReference type="SUPFAM" id="SSF46785">
    <property type="entry name" value="Winged helix' DNA-binding domain"/>
    <property type="match status" value="1"/>
</dbReference>
<dbReference type="Gene3D" id="1.10.10.10">
    <property type="entry name" value="Winged helix-like DNA-binding domain superfamily/Winged helix DNA-binding domain"/>
    <property type="match status" value="1"/>
</dbReference>
<dbReference type="InterPro" id="IPR027417">
    <property type="entry name" value="P-loop_NTPase"/>
</dbReference>
<dbReference type="Pfam" id="PF13401">
    <property type="entry name" value="AAA_22"/>
    <property type="match status" value="1"/>
</dbReference>
<dbReference type="STRING" id="666510.ASAC_0642"/>
<dbReference type="RefSeq" id="WP_013266560.1">
    <property type="nucleotide sequence ID" value="NC_014374.1"/>
</dbReference>
<organism evidence="2 3">
    <name type="scientific">Acidilobus saccharovorans (strain DSM 16705 / JCM 18335 / VKM B-2471 / 345-15)</name>
    <dbReference type="NCBI Taxonomy" id="666510"/>
    <lineage>
        <taxon>Archaea</taxon>
        <taxon>Thermoproteota</taxon>
        <taxon>Thermoprotei</taxon>
        <taxon>Acidilobales</taxon>
        <taxon>Acidilobaceae</taxon>
        <taxon>Acidilobus</taxon>
    </lineage>
</organism>
<dbReference type="SUPFAM" id="SSF52540">
    <property type="entry name" value="P-loop containing nucleoside triphosphate hydrolases"/>
    <property type="match status" value="1"/>
</dbReference>
<dbReference type="OrthoDB" id="132045at2157"/>
<dbReference type="GO" id="GO:0016887">
    <property type="term" value="F:ATP hydrolysis activity"/>
    <property type="evidence" value="ECO:0007669"/>
    <property type="project" value="InterPro"/>
</dbReference>
<evidence type="ECO:0000313" key="2">
    <source>
        <dbReference type="EMBL" id="ADL19048.1"/>
    </source>
</evidence>
<dbReference type="HOGENOM" id="CLU_061108_0_0_2"/>
<accession>D9Q160</accession>
<protein>
    <submittedName>
        <fullName evidence="2">ATPase</fullName>
    </submittedName>
</protein>
<dbReference type="InterPro" id="IPR036390">
    <property type="entry name" value="WH_DNA-bd_sf"/>
</dbReference>
<dbReference type="KEGG" id="asc:ASAC_0642"/>
<dbReference type="GeneID" id="9498875"/>
<dbReference type="Gene3D" id="1.10.8.60">
    <property type="match status" value="1"/>
</dbReference>
<evidence type="ECO:0000259" key="1">
    <source>
        <dbReference type="Pfam" id="PF13401"/>
    </source>
</evidence>
<proteinExistence type="predicted"/>
<reference evidence="2 3" key="1">
    <citation type="journal article" date="2010" name="Appl. Environ. Microbiol.">
        <title>The genome sequence of the crenarchaeon Acidilobus saccharovorans supports a new order, Acidilobales, and suggests an important ecological role in terrestrial acidic hot springs.</title>
        <authorList>
            <person name="Mardanov A.V."/>
            <person name="Svetlitchnyi V.A."/>
            <person name="Beletsky A.V."/>
            <person name="Prokofeva M.I."/>
            <person name="Bonch-Osmolovskaya E.A."/>
            <person name="Ravin N.V."/>
            <person name="Skryabin K.G."/>
        </authorList>
    </citation>
    <scope>NUCLEOTIDE SEQUENCE [LARGE SCALE GENOMIC DNA]</scope>
    <source>
        <strain evidence="3">DSM 16705 / JCM 18335 / VKM B-2471 / 345-15</strain>
    </source>
</reference>